<dbReference type="Gene3D" id="2.40.30.170">
    <property type="match status" value="1"/>
</dbReference>
<evidence type="ECO:0000259" key="7">
    <source>
        <dbReference type="Pfam" id="PF25975"/>
    </source>
</evidence>
<protein>
    <submittedName>
        <fullName evidence="8">Efflux RND transporter periplasmic adaptor subunit</fullName>
    </submittedName>
</protein>
<feature type="coiled-coil region" evidence="3">
    <location>
        <begin position="185"/>
        <end position="212"/>
    </location>
</feature>
<dbReference type="InterPro" id="IPR051909">
    <property type="entry name" value="MFP_Cation_Efflux"/>
</dbReference>
<evidence type="ECO:0000256" key="1">
    <source>
        <dbReference type="ARBA" id="ARBA00009477"/>
    </source>
</evidence>
<dbReference type="Pfam" id="PF25973">
    <property type="entry name" value="BSH_CzcB"/>
    <property type="match status" value="1"/>
</dbReference>
<name>A0ABT5BDG1_9BACT</name>
<feature type="region of interest" description="Disordered" evidence="4">
    <location>
        <begin position="86"/>
        <end position="111"/>
    </location>
</feature>
<proteinExistence type="inferred from homology"/>
<keyword evidence="3" id="KW-0175">Coiled coil</keyword>
<sequence length="444" mass="45959">MPLARRPRGIALGWTAAASLLFVLAFEPSEARGASARSVTPQAGLALGGLGISTLALQRRTDRRAVGLAGLALACGLISGCEPTSSAAGRRASAGDDSRNSAPPSRDAPARVSLPASAMGYIRVEPAANAPEDMSVRAPARVAFRDNAVSKVDAPVPGRVQKLLVEVGSAVKAGTPLVELASPQASALHLQRERARLELEKAERAVARQDALLRSGIGREIDRHTARLALESARVADTHARRAAQMLGPSRGGRVTVVAPIDGTVLRHQATIGTQAVPGGDPLLEIGDKAALWVVAEVFEDDLTQIHEDAAVSLRFAGVPDPLPGYVVGVGALVDVGQRRAPVYITLDDDAADKATLTPGMFVHASIARPATAGVTLPKQAVLIRGGDQSTAYVEVGPGQFEARDVVVGHTSGERAQIVSGIAPGERVAVSGALLLDQQAKQAL</sequence>
<keyword evidence="2" id="KW-0813">Transport</keyword>
<dbReference type="Pfam" id="PF25954">
    <property type="entry name" value="Beta-barrel_RND_2"/>
    <property type="match status" value="1"/>
</dbReference>
<comment type="caution">
    <text evidence="8">The sequence shown here is derived from an EMBL/GenBank/DDBJ whole genome shotgun (WGS) entry which is preliminary data.</text>
</comment>
<evidence type="ECO:0000259" key="6">
    <source>
        <dbReference type="Pfam" id="PF25973"/>
    </source>
</evidence>
<dbReference type="PANTHER" id="PTHR30097:SF4">
    <property type="entry name" value="SLR6042 PROTEIN"/>
    <property type="match status" value="1"/>
</dbReference>
<feature type="domain" description="CzcB-like barrel-sandwich hybrid" evidence="6">
    <location>
        <begin position="150"/>
        <end position="275"/>
    </location>
</feature>
<dbReference type="Pfam" id="PF25975">
    <property type="entry name" value="CzcB_C"/>
    <property type="match status" value="1"/>
</dbReference>
<evidence type="ECO:0000259" key="5">
    <source>
        <dbReference type="Pfam" id="PF25954"/>
    </source>
</evidence>
<dbReference type="PANTHER" id="PTHR30097">
    <property type="entry name" value="CATION EFFLUX SYSTEM PROTEIN CUSB"/>
    <property type="match status" value="1"/>
</dbReference>
<keyword evidence="9" id="KW-1185">Reference proteome</keyword>
<evidence type="ECO:0000256" key="3">
    <source>
        <dbReference type="SAM" id="Coils"/>
    </source>
</evidence>
<feature type="domain" description="CusB-like beta-barrel" evidence="5">
    <location>
        <begin position="292"/>
        <end position="369"/>
    </location>
</feature>
<dbReference type="InterPro" id="IPR058649">
    <property type="entry name" value="CzcB_C"/>
</dbReference>
<dbReference type="InterPro" id="IPR058647">
    <property type="entry name" value="BSH_CzcB-like"/>
</dbReference>
<gene>
    <name evidence="8" type="ORF">POL58_30805</name>
</gene>
<dbReference type="SUPFAM" id="SSF111369">
    <property type="entry name" value="HlyD-like secretion proteins"/>
    <property type="match status" value="1"/>
</dbReference>
<dbReference type="Gene3D" id="2.40.50.100">
    <property type="match status" value="1"/>
</dbReference>
<accession>A0ABT5BDG1</accession>
<dbReference type="InterPro" id="IPR006143">
    <property type="entry name" value="RND_pump_MFP"/>
</dbReference>
<dbReference type="RefSeq" id="WP_272003493.1">
    <property type="nucleotide sequence ID" value="NZ_JAQNDN010000019.1"/>
</dbReference>
<evidence type="ECO:0000313" key="9">
    <source>
        <dbReference type="Proteomes" id="UP001217838"/>
    </source>
</evidence>
<evidence type="ECO:0000256" key="2">
    <source>
        <dbReference type="ARBA" id="ARBA00022448"/>
    </source>
</evidence>
<dbReference type="Gene3D" id="2.40.420.20">
    <property type="match status" value="1"/>
</dbReference>
<reference evidence="8 9" key="1">
    <citation type="submission" date="2022-11" db="EMBL/GenBank/DDBJ databases">
        <title>Minimal conservation of predation-associated metabolite biosynthetic gene clusters underscores biosynthetic potential of Myxococcota including descriptions for ten novel species: Archangium lansinium sp. nov., Myxococcus landrumus sp. nov., Nannocystis bai.</title>
        <authorList>
            <person name="Ahearne A."/>
            <person name="Stevens C."/>
            <person name="Dowd S."/>
        </authorList>
    </citation>
    <scope>NUCLEOTIDE SEQUENCE [LARGE SCALE GENOMIC DNA]</scope>
    <source>
        <strain evidence="8 9">NCELM</strain>
    </source>
</reference>
<evidence type="ECO:0000256" key="4">
    <source>
        <dbReference type="SAM" id="MobiDB-lite"/>
    </source>
</evidence>
<dbReference type="Proteomes" id="UP001217838">
    <property type="component" value="Unassembled WGS sequence"/>
</dbReference>
<dbReference type="InterPro" id="IPR058792">
    <property type="entry name" value="Beta-barrel_RND_2"/>
</dbReference>
<evidence type="ECO:0000313" key="8">
    <source>
        <dbReference type="EMBL" id="MDC0672178.1"/>
    </source>
</evidence>
<dbReference type="NCBIfam" id="TIGR01730">
    <property type="entry name" value="RND_mfp"/>
    <property type="match status" value="1"/>
</dbReference>
<dbReference type="EMBL" id="JAQNDN010000019">
    <property type="protein sequence ID" value="MDC0672178.1"/>
    <property type="molecule type" value="Genomic_DNA"/>
</dbReference>
<comment type="similarity">
    <text evidence="1">Belongs to the membrane fusion protein (MFP) (TC 8.A.1) family.</text>
</comment>
<organism evidence="8 9">
    <name type="scientific">Nannocystis radixulma</name>
    <dbReference type="NCBI Taxonomy" id="2995305"/>
    <lineage>
        <taxon>Bacteria</taxon>
        <taxon>Pseudomonadati</taxon>
        <taxon>Myxococcota</taxon>
        <taxon>Polyangia</taxon>
        <taxon>Nannocystales</taxon>
        <taxon>Nannocystaceae</taxon>
        <taxon>Nannocystis</taxon>
    </lineage>
</organism>
<feature type="domain" description="CzcB-like C-terminal circularly permuted SH3-like" evidence="7">
    <location>
        <begin position="375"/>
        <end position="435"/>
    </location>
</feature>